<dbReference type="AlphaFoldDB" id="A0AAP2CRP4"/>
<sequence length="293" mass="31749">MNEIPNLSSDIAQLITQNFAKLTDADTRLLKVLTSDPIRGAFENSTEVSSRAGVHPASAVRLARRLGFKGYPEFRTFMQNSLMEGQSEFADPNARIAARIARAGDGGLLSSLIDSEISALEHLRDNVTDAQIRTFATTLLKAQRIFTSGTSHGTALAKLIAMRLRRSGFDAVDLGNAGQQQVEWVYSMTERDVLFLSCFRGTAPQLAHLTTLASERGAACLLLTDVQEDHLIAPQNTQICVSRGGAGESQSLVVPMTIANTIILDLASIDGGKTMRALNAFKRVREAHNRPPA</sequence>
<dbReference type="InterPro" id="IPR001347">
    <property type="entry name" value="SIS_dom"/>
</dbReference>
<dbReference type="Pfam" id="PF01418">
    <property type="entry name" value="HTH_6"/>
    <property type="match status" value="1"/>
</dbReference>
<dbReference type="Proteomes" id="UP001315686">
    <property type="component" value="Unassembled WGS sequence"/>
</dbReference>
<dbReference type="InterPro" id="IPR009057">
    <property type="entry name" value="Homeodomain-like_sf"/>
</dbReference>
<accession>A0AAP2CRP4</accession>
<comment type="caution">
    <text evidence="2">The sequence shown here is derived from an EMBL/GenBank/DDBJ whole genome shotgun (WGS) entry which is preliminary data.</text>
</comment>
<dbReference type="InterPro" id="IPR000281">
    <property type="entry name" value="HTH_RpiR"/>
</dbReference>
<dbReference type="InterPro" id="IPR036388">
    <property type="entry name" value="WH-like_DNA-bd_sf"/>
</dbReference>
<gene>
    <name evidence="2" type="ORF">IV417_16960</name>
</gene>
<reference evidence="2 3" key="1">
    <citation type="journal article" date="2021" name="Arch. Microbiol.">
        <title>Harenicola maris gen. nov., sp. nov. isolated from the Sea of Japan shallow sediments.</title>
        <authorList>
            <person name="Romanenko L.A."/>
            <person name="Kurilenko V.V."/>
            <person name="Chernysheva N.Y."/>
            <person name="Tekutyeva L.A."/>
            <person name="Velansky P.V."/>
            <person name="Svetashev V.I."/>
            <person name="Isaeva M.P."/>
        </authorList>
    </citation>
    <scope>NUCLEOTIDE SEQUENCE [LARGE SCALE GENOMIC DNA]</scope>
    <source>
        <strain evidence="2 3">KMM 3653</strain>
    </source>
</reference>
<dbReference type="GO" id="GO:1901135">
    <property type="term" value="P:carbohydrate derivative metabolic process"/>
    <property type="evidence" value="ECO:0007669"/>
    <property type="project" value="InterPro"/>
</dbReference>
<dbReference type="Pfam" id="PF01380">
    <property type="entry name" value="SIS"/>
    <property type="match status" value="1"/>
</dbReference>
<proteinExistence type="predicted"/>
<dbReference type="SUPFAM" id="SSF53697">
    <property type="entry name" value="SIS domain"/>
    <property type="match status" value="1"/>
</dbReference>
<dbReference type="PROSITE" id="PS51071">
    <property type="entry name" value="HTH_RPIR"/>
    <property type="match status" value="1"/>
</dbReference>
<organism evidence="2 3">
    <name type="scientific">Harenicola maris</name>
    <dbReference type="NCBI Taxonomy" id="2841044"/>
    <lineage>
        <taxon>Bacteria</taxon>
        <taxon>Pseudomonadati</taxon>
        <taxon>Pseudomonadota</taxon>
        <taxon>Alphaproteobacteria</taxon>
        <taxon>Rhodobacterales</taxon>
        <taxon>Paracoccaceae</taxon>
        <taxon>Harenicola</taxon>
    </lineage>
</organism>
<dbReference type="InterPro" id="IPR047640">
    <property type="entry name" value="RpiR-like"/>
</dbReference>
<dbReference type="Gene3D" id="1.10.10.10">
    <property type="entry name" value="Winged helix-like DNA-binding domain superfamily/Winged helix DNA-binding domain"/>
    <property type="match status" value="1"/>
</dbReference>
<dbReference type="EMBL" id="JADQAZ010000003">
    <property type="protein sequence ID" value="MBT0959079.1"/>
    <property type="molecule type" value="Genomic_DNA"/>
</dbReference>
<dbReference type="InterPro" id="IPR046348">
    <property type="entry name" value="SIS_dom_sf"/>
</dbReference>
<dbReference type="SUPFAM" id="SSF46689">
    <property type="entry name" value="Homeodomain-like"/>
    <property type="match status" value="1"/>
</dbReference>
<dbReference type="RefSeq" id="WP_327795286.1">
    <property type="nucleotide sequence ID" value="NZ_JADQAZ010000003.1"/>
</dbReference>
<dbReference type="GO" id="GO:0097367">
    <property type="term" value="F:carbohydrate derivative binding"/>
    <property type="evidence" value="ECO:0007669"/>
    <property type="project" value="InterPro"/>
</dbReference>
<dbReference type="PANTHER" id="PTHR30514">
    <property type="entry name" value="GLUCOKINASE"/>
    <property type="match status" value="1"/>
</dbReference>
<evidence type="ECO:0000313" key="3">
    <source>
        <dbReference type="Proteomes" id="UP001315686"/>
    </source>
</evidence>
<dbReference type="GO" id="GO:0003677">
    <property type="term" value="F:DNA binding"/>
    <property type="evidence" value="ECO:0007669"/>
    <property type="project" value="InterPro"/>
</dbReference>
<feature type="domain" description="HTH rpiR-type" evidence="1">
    <location>
        <begin position="9"/>
        <end position="85"/>
    </location>
</feature>
<protein>
    <submittedName>
        <fullName evidence="2">MurR/RpiR family transcriptional regulator</fullName>
    </submittedName>
</protein>
<name>A0AAP2CRP4_9RHOB</name>
<evidence type="ECO:0000313" key="2">
    <source>
        <dbReference type="EMBL" id="MBT0959079.1"/>
    </source>
</evidence>
<dbReference type="GO" id="GO:0003700">
    <property type="term" value="F:DNA-binding transcription factor activity"/>
    <property type="evidence" value="ECO:0007669"/>
    <property type="project" value="InterPro"/>
</dbReference>
<evidence type="ECO:0000259" key="1">
    <source>
        <dbReference type="PROSITE" id="PS51071"/>
    </source>
</evidence>
<dbReference type="PANTHER" id="PTHR30514:SF18">
    <property type="entry name" value="RPIR-FAMILY TRANSCRIPTIONAL REGULATOR"/>
    <property type="match status" value="1"/>
</dbReference>
<dbReference type="Gene3D" id="3.40.50.10490">
    <property type="entry name" value="Glucose-6-phosphate isomerase like protein, domain 1"/>
    <property type="match status" value="1"/>
</dbReference>
<keyword evidence="3" id="KW-1185">Reference proteome</keyword>